<dbReference type="SUPFAM" id="SSF56601">
    <property type="entry name" value="beta-lactamase/transpeptidase-like"/>
    <property type="match status" value="1"/>
</dbReference>
<evidence type="ECO:0000256" key="2">
    <source>
        <dbReference type="ARBA" id="ARBA00007171"/>
    </source>
</evidence>
<dbReference type="GO" id="GO:0071555">
    <property type="term" value="P:cell wall organization"/>
    <property type="evidence" value="ECO:0007669"/>
    <property type="project" value="TreeGrafter"/>
</dbReference>
<dbReference type="Pfam" id="PF03717">
    <property type="entry name" value="PBP_dimer"/>
    <property type="match status" value="1"/>
</dbReference>
<dbReference type="InterPro" id="IPR050515">
    <property type="entry name" value="Beta-lactam/transpept"/>
</dbReference>
<evidence type="ECO:0000256" key="1">
    <source>
        <dbReference type="ARBA" id="ARBA00004370"/>
    </source>
</evidence>
<evidence type="ECO:0000259" key="6">
    <source>
        <dbReference type="Pfam" id="PF03717"/>
    </source>
</evidence>
<protein>
    <submittedName>
        <fullName evidence="7">Penicillin-binding protein 2</fullName>
    </submittedName>
</protein>
<evidence type="ECO:0000259" key="5">
    <source>
        <dbReference type="Pfam" id="PF00905"/>
    </source>
</evidence>
<comment type="similarity">
    <text evidence="2">Belongs to the transpeptidase family.</text>
</comment>
<dbReference type="Pfam" id="PF00905">
    <property type="entry name" value="Transpeptidase"/>
    <property type="match status" value="1"/>
</dbReference>
<reference evidence="7" key="2">
    <citation type="journal article" date="2021" name="PeerJ">
        <title>Extensive microbial diversity within the chicken gut microbiome revealed by metagenomics and culture.</title>
        <authorList>
            <person name="Gilroy R."/>
            <person name="Ravi A."/>
            <person name="Getino M."/>
            <person name="Pursley I."/>
            <person name="Horton D.L."/>
            <person name="Alikhan N.F."/>
            <person name="Baker D."/>
            <person name="Gharbi K."/>
            <person name="Hall N."/>
            <person name="Watson M."/>
            <person name="Adriaenssens E.M."/>
            <person name="Foster-Nyarko E."/>
            <person name="Jarju S."/>
            <person name="Secka A."/>
            <person name="Antonio M."/>
            <person name="Oren A."/>
            <person name="Chaudhuri R.R."/>
            <person name="La Ragione R."/>
            <person name="Hildebrand F."/>
            <person name="Pallen M.J."/>
        </authorList>
    </citation>
    <scope>NUCLEOTIDE SEQUENCE</scope>
    <source>
        <strain evidence="7">ChiW13-3771</strain>
    </source>
</reference>
<accession>A0A9D1EGN4</accession>
<dbReference type="Proteomes" id="UP000824201">
    <property type="component" value="Unassembled WGS sequence"/>
</dbReference>
<dbReference type="AlphaFoldDB" id="A0A9D1EGN4"/>
<comment type="subcellular location">
    <subcellularLocation>
        <location evidence="1">Membrane</location>
    </subcellularLocation>
</comment>
<reference evidence="7" key="1">
    <citation type="submission" date="2020-10" db="EMBL/GenBank/DDBJ databases">
        <authorList>
            <person name="Gilroy R."/>
        </authorList>
    </citation>
    <scope>NUCLEOTIDE SEQUENCE</scope>
    <source>
        <strain evidence="7">ChiW13-3771</strain>
    </source>
</reference>
<dbReference type="InterPro" id="IPR005311">
    <property type="entry name" value="PBP_dimer"/>
</dbReference>
<gene>
    <name evidence="7" type="ORF">IAC96_12920</name>
</gene>
<feature type="domain" description="Penicillin-binding protein transpeptidase" evidence="5">
    <location>
        <begin position="278"/>
        <end position="609"/>
    </location>
</feature>
<dbReference type="Gene3D" id="3.90.1310.10">
    <property type="entry name" value="Penicillin-binding protein 2a (Domain 2)"/>
    <property type="match status" value="1"/>
</dbReference>
<dbReference type="InterPro" id="IPR001460">
    <property type="entry name" value="PCN-bd_Tpept"/>
</dbReference>
<dbReference type="PANTHER" id="PTHR30627">
    <property type="entry name" value="PEPTIDOGLYCAN D,D-TRANSPEPTIDASE"/>
    <property type="match status" value="1"/>
</dbReference>
<dbReference type="GO" id="GO:0005886">
    <property type="term" value="C:plasma membrane"/>
    <property type="evidence" value="ECO:0007669"/>
    <property type="project" value="TreeGrafter"/>
</dbReference>
<evidence type="ECO:0000313" key="8">
    <source>
        <dbReference type="Proteomes" id="UP000824201"/>
    </source>
</evidence>
<dbReference type="Gene3D" id="3.40.710.10">
    <property type="entry name" value="DD-peptidase/beta-lactamase superfamily"/>
    <property type="match status" value="1"/>
</dbReference>
<organism evidence="7 8">
    <name type="scientific">Candidatus Fimimorpha faecalis</name>
    <dbReference type="NCBI Taxonomy" id="2840824"/>
    <lineage>
        <taxon>Bacteria</taxon>
        <taxon>Bacillati</taxon>
        <taxon>Bacillota</taxon>
        <taxon>Clostridia</taxon>
        <taxon>Eubacteriales</taxon>
        <taxon>Candidatus Fimimorpha</taxon>
    </lineage>
</organism>
<keyword evidence="3" id="KW-0472">Membrane</keyword>
<feature type="region of interest" description="Disordered" evidence="4">
    <location>
        <begin position="629"/>
        <end position="654"/>
    </location>
</feature>
<evidence type="ECO:0000256" key="3">
    <source>
        <dbReference type="ARBA" id="ARBA00023136"/>
    </source>
</evidence>
<sequence>MYDRMPKSQKNKQTKYIKPYMRQKLALLFLIIVLALCGLATVIVVRAFKTHEEYSRKALTQLSYQDTTIPAKSGNILDRNGNIVATSEKVYILILDPSVLYEAEELNKGTVDATIQAAAECFGLDEAQLRQAFEENKEKAYVRFGGKTELTQEQVDAFEQKKEEMDDSATTARIRGIWFESEYRRKYPYNELASKIIGYTTQDTSQGLYGLELQYDEELRGVNGRAYRYIGDEAEPEQATVPAIDGNTLLTTIDMNIERIITDNVNEWLEEYGAYDLSVLAMNPNNGEILSIVSNTDYDLNTGANIQLSDFYSEEFLAGKTEDERKELLYSNIFSNAVITKTFEPGSTAKLLIIAAGLEENAITEDTTFSCHGFKQVANYKIKCHNFEKGGCSQVFGTEQISLEQVIEQSCNVALMDIAEKLGRTQFSRYQTIFNLGQKTGIDLPGEASAEGLLYTEDQLNVTELATNSFGQGYNVTMIQLASAFSSLINGGTYYQPYVVKQIINPEGQVVKEFEPIKVRETVSKETSELIKRGCYRTVEEGTGGGTKIEGYHIGGKTGTAEKLPRGNGKYIVSIITAAPIEDPQIVLYVAIDEPNVENQADSYPAQQLAGWIWKDLVSYAGIFSDLEEGPEEVNPEQQDDSWPEGSSFIEEIK</sequence>
<feature type="domain" description="Penicillin-binding protein dimerisation" evidence="6">
    <location>
        <begin position="69"/>
        <end position="227"/>
    </location>
</feature>
<dbReference type="InterPro" id="IPR012338">
    <property type="entry name" value="Beta-lactam/transpept-like"/>
</dbReference>
<evidence type="ECO:0000313" key="7">
    <source>
        <dbReference type="EMBL" id="HIR89840.1"/>
    </source>
</evidence>
<feature type="compositionally biased region" description="Acidic residues" evidence="4">
    <location>
        <begin position="629"/>
        <end position="643"/>
    </location>
</feature>
<dbReference type="SUPFAM" id="SSF56519">
    <property type="entry name" value="Penicillin binding protein dimerisation domain"/>
    <property type="match status" value="1"/>
</dbReference>
<dbReference type="GO" id="GO:0008658">
    <property type="term" value="F:penicillin binding"/>
    <property type="evidence" value="ECO:0007669"/>
    <property type="project" value="InterPro"/>
</dbReference>
<proteinExistence type="inferred from homology"/>
<name>A0A9D1EGN4_9FIRM</name>
<dbReference type="InterPro" id="IPR036138">
    <property type="entry name" value="PBP_dimer_sf"/>
</dbReference>
<dbReference type="EMBL" id="DVHN01000185">
    <property type="protein sequence ID" value="HIR89840.1"/>
    <property type="molecule type" value="Genomic_DNA"/>
</dbReference>
<evidence type="ECO:0000256" key="4">
    <source>
        <dbReference type="SAM" id="MobiDB-lite"/>
    </source>
</evidence>
<comment type="caution">
    <text evidence="7">The sequence shown here is derived from an EMBL/GenBank/DDBJ whole genome shotgun (WGS) entry which is preliminary data.</text>
</comment>